<dbReference type="PIRSF" id="PIRSF028451">
    <property type="entry name" value="UCP028451"/>
    <property type="match status" value="1"/>
</dbReference>
<dbReference type="EMBL" id="CP002959">
    <property type="protein sequence ID" value="AFM13004.1"/>
    <property type="molecule type" value="Genomic_DNA"/>
</dbReference>
<evidence type="ECO:0008006" key="3">
    <source>
        <dbReference type="Google" id="ProtNLM"/>
    </source>
</evidence>
<reference evidence="1 2" key="1">
    <citation type="submission" date="2012-06" db="EMBL/GenBank/DDBJ databases">
        <title>The complete chromosome of genome of Turneriella parva DSM 21527.</title>
        <authorList>
            <consortium name="US DOE Joint Genome Institute (JGI-PGF)"/>
            <person name="Lucas S."/>
            <person name="Han J."/>
            <person name="Lapidus A."/>
            <person name="Bruce D."/>
            <person name="Goodwin L."/>
            <person name="Pitluck S."/>
            <person name="Peters L."/>
            <person name="Kyrpides N."/>
            <person name="Mavromatis K."/>
            <person name="Ivanova N."/>
            <person name="Mikhailova N."/>
            <person name="Chertkov O."/>
            <person name="Detter J.C."/>
            <person name="Tapia R."/>
            <person name="Han C."/>
            <person name="Land M."/>
            <person name="Hauser L."/>
            <person name="Markowitz V."/>
            <person name="Cheng J.-F."/>
            <person name="Hugenholtz P."/>
            <person name="Woyke T."/>
            <person name="Wu D."/>
            <person name="Gronow S."/>
            <person name="Wellnitz S."/>
            <person name="Brambilla E."/>
            <person name="Klenk H.-P."/>
            <person name="Eisen J.A."/>
        </authorList>
    </citation>
    <scope>NUCLEOTIDE SEQUENCE [LARGE SCALE GENOMIC DNA]</scope>
    <source>
        <strain evidence="2">ATCC BAA-1111 / DSM 21527 / NCTC 11395 / H</strain>
    </source>
</reference>
<dbReference type="NCBIfam" id="TIGR02453">
    <property type="entry name" value="TIGR02453 family protein"/>
    <property type="match status" value="1"/>
</dbReference>
<accession>I4B6U7</accession>
<dbReference type="PANTHER" id="PTHR36452">
    <property type="entry name" value="CHROMOSOME 12, WHOLE GENOME SHOTGUN SEQUENCE"/>
    <property type="match status" value="1"/>
</dbReference>
<dbReference type="PANTHER" id="PTHR36452:SF1">
    <property type="entry name" value="DUF2461 DOMAIN-CONTAINING PROTEIN"/>
    <property type="match status" value="1"/>
</dbReference>
<dbReference type="InterPro" id="IPR015996">
    <property type="entry name" value="UCP028451"/>
</dbReference>
<gene>
    <name evidence="1" type="ordered locus">Turpa_2361</name>
</gene>
<dbReference type="PATRIC" id="fig|869212.3.peg.2375"/>
<dbReference type="KEGG" id="tpx:Turpa_2361"/>
<organism evidence="1 2">
    <name type="scientific">Turneriella parva (strain ATCC BAA-1111 / DSM 21527 / NCTC 11395 / H)</name>
    <name type="common">Leptospira parva</name>
    <dbReference type="NCBI Taxonomy" id="869212"/>
    <lineage>
        <taxon>Bacteria</taxon>
        <taxon>Pseudomonadati</taxon>
        <taxon>Spirochaetota</taxon>
        <taxon>Spirochaetia</taxon>
        <taxon>Leptospirales</taxon>
        <taxon>Leptospiraceae</taxon>
        <taxon>Turneriella</taxon>
    </lineage>
</organism>
<dbReference type="InterPro" id="IPR012808">
    <property type="entry name" value="CHP02453"/>
</dbReference>
<dbReference type="AlphaFoldDB" id="I4B6U7"/>
<protein>
    <recommendedName>
        <fullName evidence="3">TIGR02453 family protein</fullName>
    </recommendedName>
</protein>
<evidence type="ECO:0000313" key="2">
    <source>
        <dbReference type="Proteomes" id="UP000006048"/>
    </source>
</evidence>
<evidence type="ECO:0000313" key="1">
    <source>
        <dbReference type="EMBL" id="AFM13004.1"/>
    </source>
</evidence>
<dbReference type="Proteomes" id="UP000006048">
    <property type="component" value="Chromosome"/>
</dbReference>
<dbReference type="STRING" id="869212.Turpa_2361"/>
<proteinExistence type="predicted"/>
<name>I4B6U7_TURPD</name>
<keyword evidence="2" id="KW-1185">Reference proteome</keyword>
<dbReference type="HOGENOM" id="CLU_036742_2_0_12"/>
<dbReference type="Pfam" id="PF09365">
    <property type="entry name" value="DUF2461"/>
    <property type="match status" value="1"/>
</dbReference>
<sequence>MVRKTAVPVKQSDFNFLRSLAKNNDRDWFTEHREEFETAQKNFLELVAGLIFVLSEHDDSVSNIDPKSCLFRIYRDVRFSKNKAPYKTHLAAFICADGKKSDIVPGYYVHVEPGGRSLFGAGYYRPAKPVLAELQKNIASPSSRIVKLLADKTLRKAFPDLSDDDKLARVPRGFDKNHPQAELLKLKHVFLLTSLSDQTMVKKTVLQDLGKLAEPLCRWNLTLAEIGALHKRRQT</sequence>